<accession>A0AAD5NGF7</accession>
<dbReference type="PROSITE" id="PS50181">
    <property type="entry name" value="FBOX"/>
    <property type="match status" value="1"/>
</dbReference>
<gene>
    <name evidence="2" type="ORF">LWI28_026242</name>
</gene>
<name>A0AAD5NGF7_ACENE</name>
<evidence type="ECO:0000313" key="2">
    <source>
        <dbReference type="EMBL" id="KAI9157680.1"/>
    </source>
</evidence>
<evidence type="ECO:0000259" key="1">
    <source>
        <dbReference type="PROSITE" id="PS50181"/>
    </source>
</evidence>
<dbReference type="Gene3D" id="1.20.1280.50">
    <property type="match status" value="1"/>
</dbReference>
<proteinExistence type="predicted"/>
<keyword evidence="3" id="KW-1185">Reference proteome</keyword>
<evidence type="ECO:0000313" key="3">
    <source>
        <dbReference type="Proteomes" id="UP001064489"/>
    </source>
</evidence>
<protein>
    <recommendedName>
        <fullName evidence="1">F-box domain-containing protein</fullName>
    </recommendedName>
</protein>
<dbReference type="PANTHER" id="PTHR34223">
    <property type="entry name" value="OS11G0201299 PROTEIN"/>
    <property type="match status" value="1"/>
</dbReference>
<dbReference type="InterPro" id="IPR001810">
    <property type="entry name" value="F-box_dom"/>
</dbReference>
<dbReference type="EMBL" id="JAJSOW010000107">
    <property type="protein sequence ID" value="KAI9157680.1"/>
    <property type="molecule type" value="Genomic_DNA"/>
</dbReference>
<dbReference type="Proteomes" id="UP001064489">
    <property type="component" value="Chromosome 12"/>
</dbReference>
<organism evidence="2 3">
    <name type="scientific">Acer negundo</name>
    <name type="common">Box elder</name>
    <dbReference type="NCBI Taxonomy" id="4023"/>
    <lineage>
        <taxon>Eukaryota</taxon>
        <taxon>Viridiplantae</taxon>
        <taxon>Streptophyta</taxon>
        <taxon>Embryophyta</taxon>
        <taxon>Tracheophyta</taxon>
        <taxon>Spermatophyta</taxon>
        <taxon>Magnoliopsida</taxon>
        <taxon>eudicotyledons</taxon>
        <taxon>Gunneridae</taxon>
        <taxon>Pentapetalae</taxon>
        <taxon>rosids</taxon>
        <taxon>malvids</taxon>
        <taxon>Sapindales</taxon>
        <taxon>Sapindaceae</taxon>
        <taxon>Hippocastanoideae</taxon>
        <taxon>Acereae</taxon>
        <taxon>Acer</taxon>
    </lineage>
</organism>
<dbReference type="Pfam" id="PF00646">
    <property type="entry name" value="F-box"/>
    <property type="match status" value="1"/>
</dbReference>
<sequence length="198" mass="22654">MSSGKIFTLLSDTSHSDTLTISNFRCCEKIEIIASARIFNCKGESPCSLSFDEFSPNEVNIHISPPANHPMKKWFTAMRDMVEGCCNADSIKVLLNISKGTFILYYRRYSKVDGETKVMELQKETGEERVLFAYLMVNGFDLNQFATILEELFGEKETHLNNQMEIDRLSNLPDHIIYHILSFLETKYAVQTCVLSKK</sequence>
<dbReference type="InterPro" id="IPR036047">
    <property type="entry name" value="F-box-like_dom_sf"/>
</dbReference>
<reference evidence="2" key="2">
    <citation type="submission" date="2023-02" db="EMBL/GenBank/DDBJ databases">
        <authorList>
            <person name="Swenson N.G."/>
            <person name="Wegrzyn J.L."/>
            <person name="Mcevoy S.L."/>
        </authorList>
    </citation>
    <scope>NUCLEOTIDE SEQUENCE</scope>
    <source>
        <strain evidence="2">91603</strain>
        <tissue evidence="2">Leaf</tissue>
    </source>
</reference>
<dbReference type="InterPro" id="IPR053197">
    <property type="entry name" value="F-box_SCFL_complex_component"/>
</dbReference>
<dbReference type="AlphaFoldDB" id="A0AAD5NGF7"/>
<reference evidence="2" key="1">
    <citation type="journal article" date="2022" name="Plant J.">
        <title>Strategies of tolerance reflected in two North American maple genomes.</title>
        <authorList>
            <person name="McEvoy S.L."/>
            <person name="Sezen U.U."/>
            <person name="Trouern-Trend A."/>
            <person name="McMahon S.M."/>
            <person name="Schaberg P.G."/>
            <person name="Yang J."/>
            <person name="Wegrzyn J.L."/>
            <person name="Swenson N.G."/>
        </authorList>
    </citation>
    <scope>NUCLEOTIDE SEQUENCE</scope>
    <source>
        <strain evidence="2">91603</strain>
    </source>
</reference>
<dbReference type="PANTHER" id="PTHR34223:SF51">
    <property type="entry name" value="OS06G0556300 PROTEIN"/>
    <property type="match status" value="1"/>
</dbReference>
<dbReference type="SUPFAM" id="SSF81383">
    <property type="entry name" value="F-box domain"/>
    <property type="match status" value="1"/>
</dbReference>
<comment type="caution">
    <text evidence="2">The sequence shown here is derived from an EMBL/GenBank/DDBJ whole genome shotgun (WGS) entry which is preliminary data.</text>
</comment>
<feature type="domain" description="F-box" evidence="1">
    <location>
        <begin position="166"/>
        <end position="198"/>
    </location>
</feature>